<reference evidence="2 3" key="1">
    <citation type="submission" date="2019-06" db="EMBL/GenBank/DDBJ databases">
        <title>Genomic Encyclopedia of Archaeal and Bacterial Type Strains, Phase II (KMG-II): from individual species to whole genera.</title>
        <authorList>
            <person name="Goeker M."/>
        </authorList>
    </citation>
    <scope>NUCLEOTIDE SEQUENCE [LARGE SCALE GENOMIC DNA]</scope>
    <source>
        <strain evidence="2 3">DSM 18423</strain>
    </source>
</reference>
<proteinExistence type="predicted"/>
<protein>
    <submittedName>
        <fullName evidence="2">Uncharacterized protein</fullName>
    </submittedName>
</protein>
<dbReference type="AlphaFoldDB" id="A0A543KFW4"/>
<evidence type="ECO:0000256" key="1">
    <source>
        <dbReference type="SAM" id="Phobius"/>
    </source>
</evidence>
<evidence type="ECO:0000313" key="3">
    <source>
        <dbReference type="Proteomes" id="UP000320582"/>
    </source>
</evidence>
<evidence type="ECO:0000313" key="2">
    <source>
        <dbReference type="EMBL" id="TQM93968.1"/>
    </source>
</evidence>
<keyword evidence="1" id="KW-0812">Transmembrane</keyword>
<keyword evidence="3" id="KW-1185">Reference proteome</keyword>
<keyword evidence="1" id="KW-0472">Membrane</keyword>
<gene>
    <name evidence="2" type="ORF">BD293_2623</name>
</gene>
<sequence length="29" mass="3359">MDTLRLWLVLGFFVGTAVYTVTYMILYTA</sequence>
<keyword evidence="1" id="KW-1133">Transmembrane helix</keyword>
<feature type="transmembrane region" description="Helical" evidence="1">
    <location>
        <begin position="6"/>
        <end position="26"/>
    </location>
</feature>
<dbReference type="Proteomes" id="UP000320582">
    <property type="component" value="Unassembled WGS sequence"/>
</dbReference>
<dbReference type="EMBL" id="VFPT01000001">
    <property type="protein sequence ID" value="TQM93968.1"/>
    <property type="molecule type" value="Genomic_DNA"/>
</dbReference>
<accession>A0A543KFW4</accession>
<comment type="caution">
    <text evidence="2">The sequence shown here is derived from an EMBL/GenBank/DDBJ whole genome shotgun (WGS) entry which is preliminary data.</text>
</comment>
<name>A0A543KFW4_9RHOB</name>
<organism evidence="2 3">
    <name type="scientific">Roseinatronobacter monicus</name>
    <dbReference type="NCBI Taxonomy" id="393481"/>
    <lineage>
        <taxon>Bacteria</taxon>
        <taxon>Pseudomonadati</taxon>
        <taxon>Pseudomonadota</taxon>
        <taxon>Alphaproteobacteria</taxon>
        <taxon>Rhodobacterales</taxon>
        <taxon>Paracoccaceae</taxon>
        <taxon>Roseinatronobacter</taxon>
    </lineage>
</organism>